<dbReference type="KEGG" id="cdep:91087365"/>
<dbReference type="SUPFAM" id="SSF48264">
    <property type="entry name" value="Cytochrome P450"/>
    <property type="match status" value="1"/>
</dbReference>
<evidence type="ECO:0000256" key="6">
    <source>
        <dbReference type="ARBA" id="ARBA00023002"/>
    </source>
</evidence>
<evidence type="ECO:0000256" key="5">
    <source>
        <dbReference type="ARBA" id="ARBA00022723"/>
    </source>
</evidence>
<dbReference type="Pfam" id="PF00067">
    <property type="entry name" value="p450"/>
    <property type="match status" value="1"/>
</dbReference>
<comment type="similarity">
    <text evidence="3">Belongs to the cytochrome P450 family.</text>
</comment>
<dbReference type="RefSeq" id="XP_066068657.1">
    <property type="nucleotide sequence ID" value="XM_066212560.1"/>
</dbReference>
<dbReference type="InterPro" id="IPR002403">
    <property type="entry name" value="Cyt_P450_E_grp-IV"/>
</dbReference>
<reference evidence="10" key="2">
    <citation type="journal article" date="2022" name="Elife">
        <title>Obligate sexual reproduction of a homothallic fungus closely related to the Cryptococcus pathogenic species complex.</title>
        <authorList>
            <person name="Passer A.R."/>
            <person name="Clancey S.A."/>
            <person name="Shea T."/>
            <person name="David-Palma M."/>
            <person name="Averette A.F."/>
            <person name="Boekhout T."/>
            <person name="Porcel B.M."/>
            <person name="Nowrousian M."/>
            <person name="Cuomo C.A."/>
            <person name="Sun S."/>
            <person name="Heitman J."/>
            <person name="Coelho M.A."/>
        </authorList>
    </citation>
    <scope>NUCLEOTIDE SEQUENCE</scope>
    <source>
        <strain evidence="10">CBS 7841</strain>
    </source>
</reference>
<dbReference type="AlphaFoldDB" id="A0A1E3IRX7"/>
<dbReference type="Proteomes" id="UP000094043">
    <property type="component" value="Chromosome 3"/>
</dbReference>
<dbReference type="InterPro" id="IPR036396">
    <property type="entry name" value="Cyt_P450_sf"/>
</dbReference>
<evidence type="ECO:0000256" key="3">
    <source>
        <dbReference type="ARBA" id="ARBA00010617"/>
    </source>
</evidence>
<evidence type="ECO:0000256" key="9">
    <source>
        <dbReference type="PIRSR" id="PIRSR602403-1"/>
    </source>
</evidence>
<evidence type="ECO:0000256" key="1">
    <source>
        <dbReference type="ARBA" id="ARBA00001971"/>
    </source>
</evidence>
<protein>
    <submittedName>
        <fullName evidence="10">Uncharacterized protein</fullName>
    </submittedName>
</protein>
<accession>A0A1E3IRX7</accession>
<evidence type="ECO:0000256" key="8">
    <source>
        <dbReference type="ARBA" id="ARBA00023033"/>
    </source>
</evidence>
<keyword evidence="7 9" id="KW-0408">Iron</keyword>
<evidence type="ECO:0000256" key="4">
    <source>
        <dbReference type="ARBA" id="ARBA00022617"/>
    </source>
</evidence>
<dbReference type="PRINTS" id="PR00465">
    <property type="entry name" value="EP450IV"/>
</dbReference>
<dbReference type="PRINTS" id="PR00385">
    <property type="entry name" value="P450"/>
</dbReference>
<reference evidence="10" key="1">
    <citation type="submission" date="2016-06" db="EMBL/GenBank/DDBJ databases">
        <authorList>
            <person name="Cuomo C."/>
            <person name="Litvintseva A."/>
            <person name="Heitman J."/>
            <person name="Chen Y."/>
            <person name="Sun S."/>
            <person name="Springer D."/>
            <person name="Dromer F."/>
            <person name="Young S."/>
            <person name="Zeng Q."/>
            <person name="Chapman S."/>
            <person name="Gujja S."/>
            <person name="Saif S."/>
            <person name="Birren B."/>
        </authorList>
    </citation>
    <scope>NUCLEOTIDE SEQUENCE</scope>
    <source>
        <strain evidence="10">CBS 7841</strain>
    </source>
</reference>
<reference evidence="10" key="3">
    <citation type="submission" date="2024-01" db="EMBL/GenBank/DDBJ databases">
        <authorList>
            <person name="Coelho M.A."/>
            <person name="David-Palma M."/>
            <person name="Shea T."/>
            <person name="Sun S."/>
            <person name="Cuomo C.A."/>
            <person name="Heitman J."/>
        </authorList>
    </citation>
    <scope>NUCLEOTIDE SEQUENCE</scope>
    <source>
        <strain evidence="10">CBS 7841</strain>
    </source>
</reference>
<proteinExistence type="inferred from homology"/>
<dbReference type="GO" id="GO:0020037">
    <property type="term" value="F:heme binding"/>
    <property type="evidence" value="ECO:0007669"/>
    <property type="project" value="InterPro"/>
</dbReference>
<gene>
    <name evidence="10" type="ORF">L203_103154</name>
</gene>
<dbReference type="Gene3D" id="1.10.630.10">
    <property type="entry name" value="Cytochrome P450"/>
    <property type="match status" value="1"/>
</dbReference>
<dbReference type="GeneID" id="91087365"/>
<evidence type="ECO:0000256" key="7">
    <source>
        <dbReference type="ARBA" id="ARBA00023004"/>
    </source>
</evidence>
<dbReference type="VEuPathDB" id="FungiDB:L203_01570"/>
<dbReference type="GO" id="GO:0005506">
    <property type="term" value="F:iron ion binding"/>
    <property type="evidence" value="ECO:0007669"/>
    <property type="project" value="InterPro"/>
</dbReference>
<keyword evidence="5 9" id="KW-0479">Metal-binding</keyword>
<comment type="pathway">
    <text evidence="2">Secondary metabolite biosynthesis.</text>
</comment>
<keyword evidence="6" id="KW-0560">Oxidoreductase</keyword>
<dbReference type="GO" id="GO:0004497">
    <property type="term" value="F:monooxygenase activity"/>
    <property type="evidence" value="ECO:0007669"/>
    <property type="project" value="UniProtKB-KW"/>
</dbReference>
<dbReference type="PANTHER" id="PTHR24305">
    <property type="entry name" value="CYTOCHROME P450"/>
    <property type="match status" value="1"/>
</dbReference>
<dbReference type="GO" id="GO:0016705">
    <property type="term" value="F:oxidoreductase activity, acting on paired donors, with incorporation or reduction of molecular oxygen"/>
    <property type="evidence" value="ECO:0007669"/>
    <property type="project" value="InterPro"/>
</dbReference>
<dbReference type="OrthoDB" id="1470350at2759"/>
<feature type="binding site" description="axial binding residue" evidence="9">
    <location>
        <position position="516"/>
    </location>
    <ligand>
        <name>heme</name>
        <dbReference type="ChEBI" id="CHEBI:30413"/>
    </ligand>
    <ligandPart>
        <name>Fe</name>
        <dbReference type="ChEBI" id="CHEBI:18248"/>
    </ligandPart>
</feature>
<sequence>MEDLKVEDVHVFSTWLRSLSPVTCTLYLAEALVVLLLGFYIYNWPFAYYRLAFKNLPGPPSDSWLTGNLKYIIKSPPCVPHVEWCEEYGPTIRYQLLFGTHRFLTMDTVAMSFILSHGDIFPKPPRTRKSIADILGNGLIVAEGEDHKRQRKALNPSFSPATIRGMMPIFYDKSFQLRAKWLSIIEGDESEQPSPTPEKDIDKIQGGRKMDVMHFLAKTTLDIIGVAGFNYDFNALSEPHNELSEAYMNMMQAGMDVTLFVILQSIIPILQHIPTKRDRIIKESKKKTQEIGLRIINEKKRMVMETRSAGLDEKEDIGKDLLSILIKANMTPDLKSDQKLSDVEILDQITTFMLAGNETSSTALTWILYCLCIYPKSQGLLREECLSVQEDQPSLETLNALPYMDAVIREVLRLYSPVPGTMRETSRDVVVPLGTPVKGRDGTMIESVNLKKGIDIFIPVIGLNRLSMIWGPDAAEFKPERFLSFPSDNGSTRFEPMNVPGVWGNLLTFLGGTRNCIGYRLALAEIKVILFVLMRSFEFEELQSKPQIEKKTSIVMRPRVIGEESHGLQMPLMVKPLPI</sequence>
<dbReference type="InterPro" id="IPR050121">
    <property type="entry name" value="Cytochrome_P450_monoxygenase"/>
</dbReference>
<dbReference type="CDD" id="cd11069">
    <property type="entry name" value="CYP_FUM15-like"/>
    <property type="match status" value="1"/>
</dbReference>
<evidence type="ECO:0000313" key="11">
    <source>
        <dbReference type="Proteomes" id="UP000094043"/>
    </source>
</evidence>
<dbReference type="EMBL" id="CP143786">
    <property type="protein sequence ID" value="WVN87957.1"/>
    <property type="molecule type" value="Genomic_DNA"/>
</dbReference>
<dbReference type="PANTHER" id="PTHR24305:SF166">
    <property type="entry name" value="CYTOCHROME P450 12A4, MITOCHONDRIAL-RELATED"/>
    <property type="match status" value="1"/>
</dbReference>
<organism evidence="10 11">
    <name type="scientific">Cryptococcus depauperatus CBS 7841</name>
    <dbReference type="NCBI Taxonomy" id="1295531"/>
    <lineage>
        <taxon>Eukaryota</taxon>
        <taxon>Fungi</taxon>
        <taxon>Dikarya</taxon>
        <taxon>Basidiomycota</taxon>
        <taxon>Agaricomycotina</taxon>
        <taxon>Tremellomycetes</taxon>
        <taxon>Tremellales</taxon>
        <taxon>Cryptococcaceae</taxon>
        <taxon>Cryptococcus</taxon>
    </lineage>
</organism>
<keyword evidence="8" id="KW-0503">Monooxygenase</keyword>
<keyword evidence="4 9" id="KW-0349">Heme</keyword>
<dbReference type="InterPro" id="IPR001128">
    <property type="entry name" value="Cyt_P450"/>
</dbReference>
<keyword evidence="11" id="KW-1185">Reference proteome</keyword>
<evidence type="ECO:0000256" key="2">
    <source>
        <dbReference type="ARBA" id="ARBA00005179"/>
    </source>
</evidence>
<evidence type="ECO:0000313" key="10">
    <source>
        <dbReference type="EMBL" id="WVN87957.1"/>
    </source>
</evidence>
<comment type="cofactor">
    <cofactor evidence="1 9">
        <name>heme</name>
        <dbReference type="ChEBI" id="CHEBI:30413"/>
    </cofactor>
</comment>
<name>A0A1E3IRX7_9TREE</name>